<organism evidence="2 3">
    <name type="scientific">Blastomyces parvus</name>
    <dbReference type="NCBI Taxonomy" id="2060905"/>
    <lineage>
        <taxon>Eukaryota</taxon>
        <taxon>Fungi</taxon>
        <taxon>Dikarya</taxon>
        <taxon>Ascomycota</taxon>
        <taxon>Pezizomycotina</taxon>
        <taxon>Eurotiomycetes</taxon>
        <taxon>Eurotiomycetidae</taxon>
        <taxon>Onygenales</taxon>
        <taxon>Ajellomycetaceae</taxon>
        <taxon>Blastomyces</taxon>
    </lineage>
</organism>
<reference evidence="2 3" key="1">
    <citation type="submission" date="2017-10" db="EMBL/GenBank/DDBJ databases">
        <title>Comparative genomics in systemic dimorphic fungi from Ajellomycetaceae.</title>
        <authorList>
            <person name="Munoz J.F."/>
            <person name="Mcewen J.G."/>
            <person name="Clay O.K."/>
            <person name="Cuomo C.A."/>
        </authorList>
    </citation>
    <scope>NUCLEOTIDE SEQUENCE [LARGE SCALE GENOMIC DNA]</scope>
    <source>
        <strain evidence="2 3">UAMH130</strain>
    </source>
</reference>
<comment type="caution">
    <text evidence="2">The sequence shown here is derived from an EMBL/GenBank/DDBJ whole genome shotgun (WGS) entry which is preliminary data.</text>
</comment>
<protein>
    <submittedName>
        <fullName evidence="2">Uncharacterized protein</fullName>
    </submittedName>
</protein>
<evidence type="ECO:0000256" key="1">
    <source>
        <dbReference type="SAM" id="MobiDB-lite"/>
    </source>
</evidence>
<evidence type="ECO:0000313" key="2">
    <source>
        <dbReference type="EMBL" id="PGH01975.1"/>
    </source>
</evidence>
<sequence>MIIVSPSTSHSLHSMPACAGTIYNRILRTRASARVLIFYPIYKPVNHSEDYARVKLHWHHSFREIEDLKVVDDLTFPDFAGGCEFCKNAHNHPSDAYGEDIPEPEPDVEDDPQPEEPELPNSWTSNELLHRIGADHLEQHDTFTCRLTAAPAEQIHSLFRNLEVKDFILVHKANLKPGMKPHSVKSQRLYSSMHEWWMRKLIKEGIEGVIYESTLAANGSLSRWNARVVLVLKEVDGSLNDEPRLLECARLFVKSELQE</sequence>
<gene>
    <name evidence="2" type="ORF">GX51_04907</name>
</gene>
<evidence type="ECO:0000313" key="3">
    <source>
        <dbReference type="Proteomes" id="UP000224080"/>
    </source>
</evidence>
<dbReference type="STRING" id="2060905.A0A2B7WZ67"/>
<accession>A0A2B7WZ67</accession>
<dbReference type="EMBL" id="PDNC01000065">
    <property type="protein sequence ID" value="PGH01975.1"/>
    <property type="molecule type" value="Genomic_DNA"/>
</dbReference>
<dbReference type="Proteomes" id="UP000224080">
    <property type="component" value="Unassembled WGS sequence"/>
</dbReference>
<feature type="region of interest" description="Disordered" evidence="1">
    <location>
        <begin position="94"/>
        <end position="122"/>
    </location>
</feature>
<proteinExistence type="predicted"/>
<dbReference type="OrthoDB" id="5153223at2759"/>
<dbReference type="AlphaFoldDB" id="A0A2B7WZ67"/>
<name>A0A2B7WZ67_9EURO</name>
<keyword evidence="3" id="KW-1185">Reference proteome</keyword>
<feature type="compositionally biased region" description="Acidic residues" evidence="1">
    <location>
        <begin position="97"/>
        <end position="118"/>
    </location>
</feature>